<dbReference type="SUPFAM" id="SSF49899">
    <property type="entry name" value="Concanavalin A-like lectins/glucanases"/>
    <property type="match status" value="1"/>
</dbReference>
<dbReference type="CDD" id="cd00070">
    <property type="entry name" value="GLECT"/>
    <property type="match status" value="1"/>
</dbReference>
<evidence type="ECO:0000256" key="3">
    <source>
        <dbReference type="SAM" id="Phobius"/>
    </source>
</evidence>
<keyword evidence="1 2" id="KW-0430">Lectin</keyword>
<proteinExistence type="predicted"/>
<organism evidence="5">
    <name type="scientific">Anisakis simplex</name>
    <name type="common">Herring worm</name>
    <dbReference type="NCBI Taxonomy" id="6269"/>
    <lineage>
        <taxon>Eukaryota</taxon>
        <taxon>Metazoa</taxon>
        <taxon>Ecdysozoa</taxon>
        <taxon>Nematoda</taxon>
        <taxon>Chromadorea</taxon>
        <taxon>Rhabditida</taxon>
        <taxon>Spirurina</taxon>
        <taxon>Ascaridomorpha</taxon>
        <taxon>Ascaridoidea</taxon>
        <taxon>Anisakidae</taxon>
        <taxon>Anisakis</taxon>
        <taxon>Anisakis simplex complex</taxon>
    </lineage>
</organism>
<dbReference type="InterPro" id="IPR001079">
    <property type="entry name" value="Galectin_CRD"/>
</dbReference>
<keyword evidence="3" id="KW-0472">Membrane</keyword>
<keyword evidence="3" id="KW-1133">Transmembrane helix</keyword>
<evidence type="ECO:0000313" key="5">
    <source>
        <dbReference type="WBParaSite" id="ASIM_0000227301-mRNA-1"/>
    </source>
</evidence>
<dbReference type="PROSITE" id="PS51304">
    <property type="entry name" value="GALECTIN"/>
    <property type="match status" value="1"/>
</dbReference>
<feature type="transmembrane region" description="Helical" evidence="3">
    <location>
        <begin position="150"/>
        <end position="169"/>
    </location>
</feature>
<dbReference type="PANTHER" id="PTHR11346">
    <property type="entry name" value="GALECTIN"/>
    <property type="match status" value="1"/>
</dbReference>
<accession>A0A0M3J408</accession>
<evidence type="ECO:0000256" key="1">
    <source>
        <dbReference type="ARBA" id="ARBA00022734"/>
    </source>
</evidence>
<dbReference type="SMART" id="SM00276">
    <property type="entry name" value="GLECT"/>
    <property type="match status" value="1"/>
</dbReference>
<dbReference type="AlphaFoldDB" id="A0A0M3J408"/>
<dbReference type="PANTHER" id="PTHR11346:SF147">
    <property type="entry name" value="GALECTIN"/>
    <property type="match status" value="1"/>
</dbReference>
<dbReference type="SMART" id="SM00908">
    <property type="entry name" value="Gal-bind_lectin"/>
    <property type="match status" value="1"/>
</dbReference>
<evidence type="ECO:0000259" key="4">
    <source>
        <dbReference type="PROSITE" id="PS51304"/>
    </source>
</evidence>
<dbReference type="Pfam" id="PF00337">
    <property type="entry name" value="Gal-bind_lectin"/>
    <property type="match status" value="1"/>
</dbReference>
<keyword evidence="3" id="KW-0812">Transmembrane</keyword>
<dbReference type="GO" id="GO:0030246">
    <property type="term" value="F:carbohydrate binding"/>
    <property type="evidence" value="ECO:0007669"/>
    <property type="project" value="UniProtKB-UniRule"/>
</dbReference>
<protein>
    <recommendedName>
        <fullName evidence="2">Galectin</fullName>
    </recommendedName>
</protein>
<reference evidence="5" key="1">
    <citation type="submission" date="2017-02" db="UniProtKB">
        <authorList>
            <consortium name="WormBaseParasite"/>
        </authorList>
    </citation>
    <scope>IDENTIFICATION</scope>
</reference>
<name>A0A0M3J408_ANISI</name>
<sequence>LNPGQFIVVYGRVNSDAKRFSVNLLRGARRIQEPGAEAALHLDFRFDEGQIVMNTMVQTLKWGEEERIPNPFRRGAEFHIIIRAYLNEFEILANHKKITDYKMRLPLNSIQYLTVYGDITVLGARLSADWPKRLPIRTSFDGGHFLIGEWFSGVFSFVFFCLGCIYRVAKNSFI</sequence>
<dbReference type="InterPro" id="IPR013320">
    <property type="entry name" value="ConA-like_dom_sf"/>
</dbReference>
<evidence type="ECO:0000256" key="2">
    <source>
        <dbReference type="RuleBase" id="RU102079"/>
    </source>
</evidence>
<feature type="domain" description="Galectin" evidence="4">
    <location>
        <begin position="1"/>
        <end position="127"/>
    </location>
</feature>
<dbReference type="InterPro" id="IPR044156">
    <property type="entry name" value="Galectin-like"/>
</dbReference>
<dbReference type="Gene3D" id="2.60.120.200">
    <property type="match status" value="1"/>
</dbReference>
<dbReference type="WBParaSite" id="ASIM_0000227301-mRNA-1">
    <property type="protein sequence ID" value="ASIM_0000227301-mRNA-1"/>
    <property type="gene ID" value="ASIM_0000227301"/>
</dbReference>